<dbReference type="SUPFAM" id="SSF56112">
    <property type="entry name" value="Protein kinase-like (PK-like)"/>
    <property type="match status" value="1"/>
</dbReference>
<keyword evidence="2" id="KW-0723">Serine/threonine-protein kinase</keyword>
<dbReference type="PANTHER" id="PTHR43289:SF6">
    <property type="entry name" value="SERINE_THREONINE-PROTEIN KINASE NEKL-3"/>
    <property type="match status" value="1"/>
</dbReference>
<dbReference type="InterPro" id="IPR000719">
    <property type="entry name" value="Prot_kinase_dom"/>
</dbReference>
<evidence type="ECO:0000256" key="8">
    <source>
        <dbReference type="SAM" id="MobiDB-lite"/>
    </source>
</evidence>
<dbReference type="PROSITE" id="PS00107">
    <property type="entry name" value="PROTEIN_KINASE_ATP"/>
    <property type="match status" value="1"/>
</dbReference>
<dbReference type="Gene3D" id="3.30.200.20">
    <property type="entry name" value="Phosphorylase Kinase, domain 1"/>
    <property type="match status" value="1"/>
</dbReference>
<dbReference type="SUPFAM" id="SSF50998">
    <property type="entry name" value="Quinoprotein alcohol dehydrogenase-like"/>
    <property type="match status" value="2"/>
</dbReference>
<evidence type="ECO:0000256" key="1">
    <source>
        <dbReference type="ARBA" id="ARBA00012513"/>
    </source>
</evidence>
<dbReference type="InterPro" id="IPR017441">
    <property type="entry name" value="Protein_kinase_ATP_BS"/>
</dbReference>
<keyword evidence="6 7" id="KW-0067">ATP-binding</keyword>
<sequence>MLVDRYELVGLLGRGGMGEVWEGRDRLIGRRVAVKLLPTGHQDRFASDLFFREARTAGGLNHPGVVTVHDLGQDPDSDAMFLVMEFVDGRDLATLLKSAGPPPVPVALDWAAQTAAALAAAHEAGIVHRDLKPANLMCLRDGTIKVLDFGIARFMAGTETSSQIMGTFAYMAPERFDLRPGDGRSDLYSLGCVLHEFLTGSQPFDSASGPVAAMTAHLYQAPTPPGASRPGIPAAIDDLVLHLLAKAPEDRPDSAADVARMLHGLATHVAPAASSGPWAAVPPDPSSSPSSSGTVWAQMEATATAPRIPRSGNTPRPVPPPAERTDATNDVGGSDSSDRRSAAAAAPAGAHGEGPEPLASPEPRKPVTRRTALWLGITAAAAAGGAAAAVLATRGSGSGETPAGNAKSSPAGSSQASPSAPATPGAPPAATPWKLTVGEPSVNSPALSDGLVYVTVGSELFAVDAATGTKKWSKPFGSELGAPAAAAGLVYVASERTGLMALNAADGSNRWTAPTIQMPRDPVVADGLVYVGSEDKSVYALDAVTGVKRWSAATGGAVYSTPTVADGTVYITSADFRIHALDAATGKLRWKSARSPFPYVFAPAVSDGQVYALDQEQNLEALKAGDGKQLWASSIGHIAVTGRLLSWPYAAAGLVYAVGKREILALKAKDAEPQWQRPLKATETAFLSCPIIVGGSLLVGDDKALHAFEAVTGEPGWSAEIGAVYTRPVTDGRLVYAVAHNGVLHAVDAKSGAHA</sequence>
<dbReference type="InterPro" id="IPR011009">
    <property type="entry name" value="Kinase-like_dom_sf"/>
</dbReference>
<evidence type="ECO:0000313" key="11">
    <source>
        <dbReference type="Proteomes" id="UP001165378"/>
    </source>
</evidence>
<evidence type="ECO:0000313" key="10">
    <source>
        <dbReference type="EMBL" id="MCF2529276.1"/>
    </source>
</evidence>
<dbReference type="EMBL" id="JAKFHA010000010">
    <property type="protein sequence ID" value="MCF2529276.1"/>
    <property type="molecule type" value="Genomic_DNA"/>
</dbReference>
<dbReference type="Pfam" id="PF13360">
    <property type="entry name" value="PQQ_2"/>
    <property type="match status" value="2"/>
</dbReference>
<dbReference type="InterPro" id="IPR018391">
    <property type="entry name" value="PQQ_b-propeller_rpt"/>
</dbReference>
<keyword evidence="11" id="KW-1185">Reference proteome</keyword>
<dbReference type="Pfam" id="PF00069">
    <property type="entry name" value="Pkinase"/>
    <property type="match status" value="1"/>
</dbReference>
<dbReference type="CDD" id="cd14014">
    <property type="entry name" value="STKc_PknB_like"/>
    <property type="match status" value="1"/>
</dbReference>
<evidence type="ECO:0000256" key="7">
    <source>
        <dbReference type="PROSITE-ProRule" id="PRU10141"/>
    </source>
</evidence>
<feature type="binding site" evidence="7">
    <location>
        <position position="35"/>
    </location>
    <ligand>
        <name>ATP</name>
        <dbReference type="ChEBI" id="CHEBI:30616"/>
    </ligand>
</feature>
<evidence type="ECO:0000256" key="4">
    <source>
        <dbReference type="ARBA" id="ARBA00022741"/>
    </source>
</evidence>
<dbReference type="InterPro" id="IPR015943">
    <property type="entry name" value="WD40/YVTN_repeat-like_dom_sf"/>
</dbReference>
<evidence type="ECO:0000256" key="6">
    <source>
        <dbReference type="ARBA" id="ARBA00022840"/>
    </source>
</evidence>
<keyword evidence="5" id="KW-0418">Kinase</keyword>
<name>A0AA41U150_9ACTN</name>
<dbReference type="InterPro" id="IPR002372">
    <property type="entry name" value="PQQ_rpt_dom"/>
</dbReference>
<dbReference type="Gene3D" id="2.40.10.480">
    <property type="match status" value="1"/>
</dbReference>
<evidence type="ECO:0000256" key="5">
    <source>
        <dbReference type="ARBA" id="ARBA00022777"/>
    </source>
</evidence>
<dbReference type="EC" id="2.7.11.1" evidence="1"/>
<dbReference type="SMART" id="SM00564">
    <property type="entry name" value="PQQ"/>
    <property type="match status" value="6"/>
</dbReference>
<reference evidence="10" key="1">
    <citation type="submission" date="2022-01" db="EMBL/GenBank/DDBJ databases">
        <title>Genome-Based Taxonomic Classification of the Phylum Actinobacteria.</title>
        <authorList>
            <person name="Gao Y."/>
        </authorList>
    </citation>
    <scope>NUCLEOTIDE SEQUENCE</scope>
    <source>
        <strain evidence="10">KLBMP 8922</strain>
    </source>
</reference>
<evidence type="ECO:0000256" key="2">
    <source>
        <dbReference type="ARBA" id="ARBA00022527"/>
    </source>
</evidence>
<feature type="region of interest" description="Disordered" evidence="8">
    <location>
        <begin position="394"/>
        <end position="437"/>
    </location>
</feature>
<organism evidence="10 11">
    <name type="scientific">Yinghuangia soli</name>
    <dbReference type="NCBI Taxonomy" id="2908204"/>
    <lineage>
        <taxon>Bacteria</taxon>
        <taxon>Bacillati</taxon>
        <taxon>Actinomycetota</taxon>
        <taxon>Actinomycetes</taxon>
        <taxon>Kitasatosporales</taxon>
        <taxon>Streptomycetaceae</taxon>
        <taxon>Yinghuangia</taxon>
    </lineage>
</organism>
<feature type="compositionally biased region" description="Low complexity" evidence="8">
    <location>
        <begin position="408"/>
        <end position="423"/>
    </location>
</feature>
<dbReference type="Gene3D" id="2.130.10.10">
    <property type="entry name" value="YVTN repeat-like/Quinoprotein amine dehydrogenase"/>
    <property type="match status" value="2"/>
</dbReference>
<dbReference type="PANTHER" id="PTHR43289">
    <property type="entry name" value="MITOGEN-ACTIVATED PROTEIN KINASE KINASE KINASE 20-RELATED"/>
    <property type="match status" value="1"/>
</dbReference>
<dbReference type="InterPro" id="IPR008271">
    <property type="entry name" value="Ser/Thr_kinase_AS"/>
</dbReference>
<dbReference type="GO" id="GO:0005524">
    <property type="term" value="F:ATP binding"/>
    <property type="evidence" value="ECO:0007669"/>
    <property type="project" value="UniProtKB-UniRule"/>
</dbReference>
<proteinExistence type="predicted"/>
<comment type="caution">
    <text evidence="10">The sequence shown here is derived from an EMBL/GenBank/DDBJ whole genome shotgun (WGS) entry which is preliminary data.</text>
</comment>
<keyword evidence="3" id="KW-0808">Transferase</keyword>
<dbReference type="AlphaFoldDB" id="A0AA41U150"/>
<dbReference type="Gene3D" id="1.10.510.10">
    <property type="entry name" value="Transferase(Phosphotransferase) domain 1"/>
    <property type="match status" value="1"/>
</dbReference>
<dbReference type="PROSITE" id="PS00108">
    <property type="entry name" value="PROTEIN_KINASE_ST"/>
    <property type="match status" value="1"/>
</dbReference>
<evidence type="ECO:0000256" key="3">
    <source>
        <dbReference type="ARBA" id="ARBA00022679"/>
    </source>
</evidence>
<dbReference type="RefSeq" id="WP_235053504.1">
    <property type="nucleotide sequence ID" value="NZ_JAKFHA010000010.1"/>
</dbReference>
<feature type="region of interest" description="Disordered" evidence="8">
    <location>
        <begin position="273"/>
        <end position="365"/>
    </location>
</feature>
<protein>
    <recommendedName>
        <fullName evidence="1">non-specific serine/threonine protein kinase</fullName>
        <ecNumber evidence="1">2.7.11.1</ecNumber>
    </recommendedName>
</protein>
<accession>A0AA41U150</accession>
<gene>
    <name evidence="10" type="ORF">LZ495_18945</name>
</gene>
<dbReference type="PROSITE" id="PS50011">
    <property type="entry name" value="PROTEIN_KINASE_DOM"/>
    <property type="match status" value="1"/>
</dbReference>
<dbReference type="GO" id="GO:0004674">
    <property type="term" value="F:protein serine/threonine kinase activity"/>
    <property type="evidence" value="ECO:0007669"/>
    <property type="project" value="UniProtKB-KW"/>
</dbReference>
<dbReference type="Proteomes" id="UP001165378">
    <property type="component" value="Unassembled WGS sequence"/>
</dbReference>
<feature type="domain" description="Protein kinase" evidence="9">
    <location>
        <begin position="6"/>
        <end position="266"/>
    </location>
</feature>
<dbReference type="SMART" id="SM00220">
    <property type="entry name" value="S_TKc"/>
    <property type="match status" value="1"/>
</dbReference>
<evidence type="ECO:0000259" key="9">
    <source>
        <dbReference type="PROSITE" id="PS50011"/>
    </source>
</evidence>
<keyword evidence="4 7" id="KW-0547">Nucleotide-binding</keyword>
<dbReference type="InterPro" id="IPR011047">
    <property type="entry name" value="Quinoprotein_ADH-like_sf"/>
</dbReference>